<reference evidence="4" key="1">
    <citation type="submission" date="2012-12" db="EMBL/GenBank/DDBJ databases">
        <authorList>
            <person name="Hellsten U."/>
            <person name="Grimwood J."/>
            <person name="Chapman J.A."/>
            <person name="Shapiro H."/>
            <person name="Aerts A."/>
            <person name="Otillar R.P."/>
            <person name="Terry A.Y."/>
            <person name="Boore J.L."/>
            <person name="Simakov O."/>
            <person name="Marletaz F."/>
            <person name="Cho S.-J."/>
            <person name="Edsinger-Gonzales E."/>
            <person name="Havlak P."/>
            <person name="Kuo D.-H."/>
            <person name="Larsson T."/>
            <person name="Lv J."/>
            <person name="Arendt D."/>
            <person name="Savage R."/>
            <person name="Osoegawa K."/>
            <person name="de Jong P."/>
            <person name="Lindberg D.R."/>
            <person name="Seaver E.C."/>
            <person name="Weisblat D.A."/>
            <person name="Putnam N.H."/>
            <person name="Grigoriev I.V."/>
            <person name="Rokhsar D.S."/>
        </authorList>
    </citation>
    <scope>NUCLEOTIDE SEQUENCE</scope>
    <source>
        <strain evidence="4">I ESC-2004</strain>
    </source>
</reference>
<evidence type="ECO:0000313" key="3">
    <source>
        <dbReference type="EnsemblMetazoa" id="CapteP190685"/>
    </source>
</evidence>
<organism evidence="2">
    <name type="scientific">Capitella teleta</name>
    <name type="common">Polychaete worm</name>
    <dbReference type="NCBI Taxonomy" id="283909"/>
    <lineage>
        <taxon>Eukaryota</taxon>
        <taxon>Metazoa</taxon>
        <taxon>Spiralia</taxon>
        <taxon>Lophotrochozoa</taxon>
        <taxon>Annelida</taxon>
        <taxon>Polychaeta</taxon>
        <taxon>Sedentaria</taxon>
        <taxon>Scolecida</taxon>
        <taxon>Capitellidae</taxon>
        <taxon>Capitella</taxon>
    </lineage>
</organism>
<proteinExistence type="predicted"/>
<dbReference type="EMBL" id="KB298661">
    <property type="protein sequence ID" value="ELU08973.1"/>
    <property type="molecule type" value="Genomic_DNA"/>
</dbReference>
<gene>
    <name evidence="2" type="ORF">CAPTEDRAFT_190685</name>
</gene>
<dbReference type="HOGENOM" id="CLU_683791_0_0_1"/>
<protein>
    <submittedName>
        <fullName evidence="2 3">Uncharacterized protein</fullName>
    </submittedName>
</protein>
<evidence type="ECO:0000256" key="1">
    <source>
        <dbReference type="SAM" id="MobiDB-lite"/>
    </source>
</evidence>
<dbReference type="EnsemblMetazoa" id="CapteT190685">
    <property type="protein sequence ID" value="CapteP190685"/>
    <property type="gene ID" value="CapteG190685"/>
</dbReference>
<feature type="region of interest" description="Disordered" evidence="1">
    <location>
        <begin position="1"/>
        <end position="30"/>
    </location>
</feature>
<dbReference type="AlphaFoldDB" id="R7US59"/>
<dbReference type="Proteomes" id="UP000014760">
    <property type="component" value="Unassembled WGS sequence"/>
</dbReference>
<reference evidence="3" key="3">
    <citation type="submission" date="2015-06" db="UniProtKB">
        <authorList>
            <consortium name="EnsemblMetazoa"/>
        </authorList>
    </citation>
    <scope>IDENTIFICATION</scope>
</reference>
<keyword evidence="4" id="KW-1185">Reference proteome</keyword>
<name>R7US59_CAPTE</name>
<accession>R7US59</accession>
<sequence>MHNIALQPVANTSTSVQPAANNQPPIPPATTWRHRELALPGQPSTRQVNITNAPSNPPQAAYDLSSLQVETTLALPTQSETYPTLTASTYPPTPFIFPTQGTGLYFTQPTLYPTVIAPYNTLNNLTPYSRPQQTVPLTIMQSYPQTPLGTAPVKEVEVMEIMGLVTSNCGKILTAKVDGIARNQNYGTGNIQLGRFNLRVGLHFSSPFTTTDHSSFTIQGKLSFPSRQKISHYLYSQPLGCFYNKDQQKLPISRIPIFLKCDNVELTSTTQSTVPTDANESLEPNQEISKIRDHLKSINGQKVTARIVFFDHKHVGGIACHTDPTSGYLTYFMFKTPSEYLTIPTSTLREHFSNLKATIRHSMSDTELSNYVESLGAESFQNQDTKRKGEIQLFSHDVILLNT</sequence>
<evidence type="ECO:0000313" key="2">
    <source>
        <dbReference type="EMBL" id="ELU08973.1"/>
    </source>
</evidence>
<reference evidence="2 4" key="2">
    <citation type="journal article" date="2013" name="Nature">
        <title>Insights into bilaterian evolution from three spiralian genomes.</title>
        <authorList>
            <person name="Simakov O."/>
            <person name="Marletaz F."/>
            <person name="Cho S.J."/>
            <person name="Edsinger-Gonzales E."/>
            <person name="Havlak P."/>
            <person name="Hellsten U."/>
            <person name="Kuo D.H."/>
            <person name="Larsson T."/>
            <person name="Lv J."/>
            <person name="Arendt D."/>
            <person name="Savage R."/>
            <person name="Osoegawa K."/>
            <person name="de Jong P."/>
            <person name="Grimwood J."/>
            <person name="Chapman J.A."/>
            <person name="Shapiro H."/>
            <person name="Aerts A."/>
            <person name="Otillar R.P."/>
            <person name="Terry A.Y."/>
            <person name="Boore J.L."/>
            <person name="Grigoriev I.V."/>
            <person name="Lindberg D.R."/>
            <person name="Seaver E.C."/>
            <person name="Weisblat D.A."/>
            <person name="Putnam N.H."/>
            <person name="Rokhsar D.S."/>
        </authorList>
    </citation>
    <scope>NUCLEOTIDE SEQUENCE</scope>
    <source>
        <strain evidence="2 4">I ESC-2004</strain>
    </source>
</reference>
<dbReference type="EMBL" id="AMQN01042038">
    <property type="status" value="NOT_ANNOTATED_CDS"/>
    <property type="molecule type" value="Genomic_DNA"/>
</dbReference>
<evidence type="ECO:0000313" key="4">
    <source>
        <dbReference type="Proteomes" id="UP000014760"/>
    </source>
</evidence>